<keyword evidence="2" id="KW-1185">Reference proteome</keyword>
<dbReference type="Proteomes" id="UP000591131">
    <property type="component" value="Unassembled WGS sequence"/>
</dbReference>
<dbReference type="InterPro" id="IPR046628">
    <property type="entry name" value="DUF6740"/>
</dbReference>
<dbReference type="AlphaFoldDB" id="A0A7J6KHG9"/>
<evidence type="ECO:0000313" key="1">
    <source>
        <dbReference type="EMBL" id="KAF4646414.1"/>
    </source>
</evidence>
<dbReference type="EMBL" id="JAAPAO010003527">
    <property type="protein sequence ID" value="KAF4646414.1"/>
    <property type="molecule type" value="Genomic_DNA"/>
</dbReference>
<dbReference type="Pfam" id="PF20525">
    <property type="entry name" value="DUF6740"/>
    <property type="match status" value="1"/>
</dbReference>
<proteinExistence type="predicted"/>
<comment type="caution">
    <text evidence="1">The sequence shown here is derived from an EMBL/GenBank/DDBJ whole genome shotgun (WGS) entry which is preliminary data.</text>
</comment>
<evidence type="ECO:0000313" key="2">
    <source>
        <dbReference type="Proteomes" id="UP000591131"/>
    </source>
</evidence>
<sequence length="161" mass="17926">SRADTTPATLSGTTSLEKDGWTFIGSSERDGVMVNKWVKDSFQEVDNATGANFSGIYMANLAPDTWTLYMDEHNEKPIGVVATNGRHDHVVHQEMKFSNFEKKSGKLSTVDAHERMYKMYAIENGLTGILSVEDGKGQRDVDDDFSNWRAQLLSGYIPPDS</sequence>
<name>A0A7J6KHG9_PERCH</name>
<accession>A0A7J6KHG9</accession>
<feature type="non-terminal residue" evidence="1">
    <location>
        <position position="1"/>
    </location>
</feature>
<gene>
    <name evidence="1" type="ORF">FOL47_006353</name>
</gene>
<reference evidence="1 2" key="1">
    <citation type="submission" date="2020-04" db="EMBL/GenBank/DDBJ databases">
        <title>Perkinsus chesapeaki whole genome sequence.</title>
        <authorList>
            <person name="Bogema D.R."/>
        </authorList>
    </citation>
    <scope>NUCLEOTIDE SEQUENCE [LARGE SCALE GENOMIC DNA]</scope>
    <source>
        <strain evidence="1">ATCC PRA-425</strain>
    </source>
</reference>
<protein>
    <submittedName>
        <fullName evidence="1">Uncharacterized protein</fullName>
    </submittedName>
</protein>
<organism evidence="1 2">
    <name type="scientific">Perkinsus chesapeaki</name>
    <name type="common">Clam parasite</name>
    <name type="synonym">Perkinsus andrewsi</name>
    <dbReference type="NCBI Taxonomy" id="330153"/>
    <lineage>
        <taxon>Eukaryota</taxon>
        <taxon>Sar</taxon>
        <taxon>Alveolata</taxon>
        <taxon>Perkinsozoa</taxon>
        <taxon>Perkinsea</taxon>
        <taxon>Perkinsida</taxon>
        <taxon>Perkinsidae</taxon>
        <taxon>Perkinsus</taxon>
    </lineage>
</organism>
<feature type="non-terminal residue" evidence="1">
    <location>
        <position position="161"/>
    </location>
</feature>